<comment type="caution">
    <text evidence="2">The sequence shown here is derived from an EMBL/GenBank/DDBJ whole genome shotgun (WGS) entry which is preliminary data.</text>
</comment>
<evidence type="ECO:0000313" key="3">
    <source>
        <dbReference type="Proteomes" id="UP000641588"/>
    </source>
</evidence>
<organism evidence="2 3">
    <name type="scientific">Paenibacillus foliorum</name>
    <dbReference type="NCBI Taxonomy" id="2654974"/>
    <lineage>
        <taxon>Bacteria</taxon>
        <taxon>Bacillati</taxon>
        <taxon>Bacillota</taxon>
        <taxon>Bacilli</taxon>
        <taxon>Bacillales</taxon>
        <taxon>Paenibacillaceae</taxon>
        <taxon>Paenibacillus</taxon>
    </lineage>
</organism>
<accession>A0A972JZ54</accession>
<reference evidence="2" key="1">
    <citation type="submission" date="2019-10" db="EMBL/GenBank/DDBJ databases">
        <title>Description of Paenibacillus glebae sp. nov.</title>
        <authorList>
            <person name="Carlier A."/>
            <person name="Qi S."/>
        </authorList>
    </citation>
    <scope>NUCLEOTIDE SEQUENCE</scope>
    <source>
        <strain evidence="2">LMG 31456</strain>
    </source>
</reference>
<proteinExistence type="predicted"/>
<dbReference type="GO" id="GO:0009847">
    <property type="term" value="P:spore germination"/>
    <property type="evidence" value="ECO:0007669"/>
    <property type="project" value="InterPro"/>
</dbReference>
<keyword evidence="1" id="KW-0472">Membrane</keyword>
<name>A0A972JZ54_9BACL</name>
<evidence type="ECO:0000256" key="1">
    <source>
        <dbReference type="ARBA" id="ARBA00023136"/>
    </source>
</evidence>
<dbReference type="InterPro" id="IPR004995">
    <property type="entry name" value="Spore_Ger"/>
</dbReference>
<keyword evidence="3" id="KW-1185">Reference proteome</keyword>
<evidence type="ECO:0008006" key="4">
    <source>
        <dbReference type="Google" id="ProtNLM"/>
    </source>
</evidence>
<dbReference type="Pfam" id="PF03323">
    <property type="entry name" value="GerA"/>
    <property type="match status" value="1"/>
</dbReference>
<dbReference type="GO" id="GO:0016020">
    <property type="term" value="C:membrane"/>
    <property type="evidence" value="ECO:0007669"/>
    <property type="project" value="InterPro"/>
</dbReference>
<dbReference type="EMBL" id="WHOD01000013">
    <property type="protein sequence ID" value="NOU92395.1"/>
    <property type="molecule type" value="Genomic_DNA"/>
</dbReference>
<dbReference type="Proteomes" id="UP000641588">
    <property type="component" value="Unassembled WGS sequence"/>
</dbReference>
<dbReference type="AlphaFoldDB" id="A0A972JZ54"/>
<gene>
    <name evidence="2" type="ORF">GC093_03975</name>
</gene>
<evidence type="ECO:0000313" key="2">
    <source>
        <dbReference type="EMBL" id="NOU92395.1"/>
    </source>
</evidence>
<protein>
    <recommendedName>
        <fullName evidence="4">Spore germination protein</fullName>
    </recommendedName>
</protein>
<sequence>MMIKSPIPCKRDGFTETLRINTSLVRRRIRSARLKLEPLVIGELSQTDVVILYIEGIAKSTMIEEVRKRLSCNQIDAEIGEISAIEKE</sequence>